<feature type="domain" description="Ferric siderophore reductase C-terminal" evidence="1">
    <location>
        <begin position="251"/>
        <end position="271"/>
    </location>
</feature>
<evidence type="ECO:0000313" key="2">
    <source>
        <dbReference type="EMBL" id="UQT61368.1"/>
    </source>
</evidence>
<protein>
    <submittedName>
        <fullName evidence="2">(2Fe-2S)-binding protein</fullName>
    </submittedName>
</protein>
<evidence type="ECO:0000313" key="3">
    <source>
        <dbReference type="Proteomes" id="UP000829992"/>
    </source>
</evidence>
<dbReference type="Proteomes" id="UP000829992">
    <property type="component" value="Chromosome"/>
</dbReference>
<keyword evidence="3" id="KW-1185">Reference proteome</keyword>
<evidence type="ECO:0000259" key="1">
    <source>
        <dbReference type="Pfam" id="PF11575"/>
    </source>
</evidence>
<accession>A0ABY4Q7Y6</accession>
<dbReference type="EMBL" id="CP097289">
    <property type="protein sequence ID" value="UQT61368.1"/>
    <property type="molecule type" value="Genomic_DNA"/>
</dbReference>
<reference evidence="2 3" key="1">
    <citation type="submission" date="2022-05" db="EMBL/GenBank/DDBJ databases">
        <authorList>
            <person name="Zhou X."/>
            <person name="Li K."/>
            <person name="Man Y."/>
        </authorList>
    </citation>
    <scope>NUCLEOTIDE SEQUENCE [LARGE SCALE GENOMIC DNA]</scope>
    <source>
        <strain evidence="2 3">MS405</strain>
    </source>
</reference>
<proteinExistence type="predicted"/>
<name>A0ABY4Q7Y6_9ACTN</name>
<dbReference type="Pfam" id="PF11575">
    <property type="entry name" value="FhuF_C"/>
    <property type="match status" value="1"/>
</dbReference>
<sequence length="301" mass="32136">MTVAPDLASTATALSPAALLATTYQRLAAHCGTLAVTVAQPGSTVGQGWLTGAELTTRQDALQAFVGAEAARIRAGHDHTPRPDVAASRALHGYLWSVSLLMSGAWYLDRRVPRIRPQDIRAHLETGAFEIVPGSFACLPDDPAAGLPGALVLPDEESLRTELRAAVVAHMRPLLTAIGPQLRRGQRALWGMAGDDLISGIWYLGRMLGQEDGALRAVDALLPGPIEPFPGGAAFRHLTTRDGERHPTRTRLGCCLYYTIRPAEACGTCPRVCDAERLRRLEADIDSADVPTADVPSETGQ</sequence>
<dbReference type="InterPro" id="IPR024726">
    <property type="entry name" value="FhuF_C"/>
</dbReference>
<organism evidence="2 3">
    <name type="scientific">Streptomyces durmitorensis</name>
    <dbReference type="NCBI Taxonomy" id="319947"/>
    <lineage>
        <taxon>Bacteria</taxon>
        <taxon>Bacillati</taxon>
        <taxon>Actinomycetota</taxon>
        <taxon>Actinomycetes</taxon>
        <taxon>Kitasatosporales</taxon>
        <taxon>Streptomycetaceae</taxon>
        <taxon>Streptomyces</taxon>
    </lineage>
</organism>
<gene>
    <name evidence="2" type="ORF">M4V62_03725</name>
</gene>
<dbReference type="RefSeq" id="WP_249592685.1">
    <property type="nucleotide sequence ID" value="NZ_BAAAQL010000002.1"/>
</dbReference>